<proteinExistence type="predicted"/>
<keyword evidence="3" id="KW-1133">Transmembrane helix</keyword>
<dbReference type="CDD" id="cd14759">
    <property type="entry name" value="GS_GGDEF_2"/>
    <property type="match status" value="1"/>
</dbReference>
<feature type="transmembrane region" description="Helical" evidence="3">
    <location>
        <begin position="6"/>
        <end position="27"/>
    </location>
</feature>
<dbReference type="InterPro" id="IPR000160">
    <property type="entry name" value="GGDEF_dom"/>
</dbReference>
<keyword evidence="3" id="KW-0812">Transmembrane</keyword>
<feature type="transmembrane region" description="Helical" evidence="3">
    <location>
        <begin position="263"/>
        <end position="280"/>
    </location>
</feature>
<dbReference type="InterPro" id="IPR050706">
    <property type="entry name" value="Cyclic-di-GMP_PDE-like"/>
</dbReference>
<dbReference type="EMBL" id="MLJW01000195">
    <property type="protein sequence ID" value="OIQ94002.1"/>
    <property type="molecule type" value="Genomic_DNA"/>
</dbReference>
<organism evidence="6">
    <name type="scientific">mine drainage metagenome</name>
    <dbReference type="NCBI Taxonomy" id="410659"/>
    <lineage>
        <taxon>unclassified sequences</taxon>
        <taxon>metagenomes</taxon>
        <taxon>ecological metagenomes</taxon>
    </lineage>
</organism>
<dbReference type="AlphaFoldDB" id="A0A1J5RF55"/>
<evidence type="ECO:0000313" key="6">
    <source>
        <dbReference type="EMBL" id="OIQ94002.1"/>
    </source>
</evidence>
<dbReference type="GO" id="GO:0019825">
    <property type="term" value="F:oxygen binding"/>
    <property type="evidence" value="ECO:0007669"/>
    <property type="project" value="InterPro"/>
</dbReference>
<dbReference type="Gene3D" id="1.10.490.10">
    <property type="entry name" value="Globins"/>
    <property type="match status" value="1"/>
</dbReference>
<dbReference type="CDD" id="cd01948">
    <property type="entry name" value="EAL"/>
    <property type="match status" value="1"/>
</dbReference>
<dbReference type="PROSITE" id="PS50887">
    <property type="entry name" value="GGDEF"/>
    <property type="match status" value="1"/>
</dbReference>
<dbReference type="InterPro" id="IPR043128">
    <property type="entry name" value="Rev_trsase/Diguanyl_cyclase"/>
</dbReference>
<keyword evidence="6" id="KW-0378">Hydrolase</keyword>
<dbReference type="Gene3D" id="3.30.70.270">
    <property type="match status" value="1"/>
</dbReference>
<gene>
    <name evidence="6" type="primary">dosP_3</name>
    <name evidence="6" type="ORF">GALL_240080</name>
</gene>
<dbReference type="Gene3D" id="3.20.20.450">
    <property type="entry name" value="EAL domain"/>
    <property type="match status" value="1"/>
</dbReference>
<dbReference type="GO" id="GO:0020037">
    <property type="term" value="F:heme binding"/>
    <property type="evidence" value="ECO:0007669"/>
    <property type="project" value="InterPro"/>
</dbReference>
<reference evidence="6" key="1">
    <citation type="submission" date="2016-10" db="EMBL/GenBank/DDBJ databases">
        <title>Sequence of Gallionella enrichment culture.</title>
        <authorList>
            <person name="Poehlein A."/>
            <person name="Muehling M."/>
            <person name="Daniel R."/>
        </authorList>
    </citation>
    <scope>NUCLEOTIDE SEQUENCE</scope>
</reference>
<dbReference type="InterPro" id="IPR029016">
    <property type="entry name" value="GAF-like_dom_sf"/>
</dbReference>
<dbReference type="InterPro" id="IPR044398">
    <property type="entry name" value="Globin-sensor_dom"/>
</dbReference>
<dbReference type="Pfam" id="PF11563">
    <property type="entry name" value="Protoglobin"/>
    <property type="match status" value="1"/>
</dbReference>
<feature type="domain" description="EAL" evidence="4">
    <location>
        <begin position="812"/>
        <end position="1065"/>
    </location>
</feature>
<dbReference type="SUPFAM" id="SSF141868">
    <property type="entry name" value="EAL domain-like"/>
    <property type="match status" value="1"/>
</dbReference>
<dbReference type="SUPFAM" id="SSF55781">
    <property type="entry name" value="GAF domain-like"/>
    <property type="match status" value="1"/>
</dbReference>
<dbReference type="InterPro" id="IPR029787">
    <property type="entry name" value="Nucleotide_cyclase"/>
</dbReference>
<dbReference type="InterPro" id="IPR009050">
    <property type="entry name" value="Globin-like_sf"/>
</dbReference>
<dbReference type="PANTHER" id="PTHR33121:SF70">
    <property type="entry name" value="SIGNALING PROTEIN YKOW"/>
    <property type="match status" value="1"/>
</dbReference>
<dbReference type="Pfam" id="PF00990">
    <property type="entry name" value="GGDEF"/>
    <property type="match status" value="1"/>
</dbReference>
<dbReference type="PANTHER" id="PTHR33121">
    <property type="entry name" value="CYCLIC DI-GMP PHOSPHODIESTERASE PDEF"/>
    <property type="match status" value="1"/>
</dbReference>
<protein>
    <recommendedName>
        <fullName evidence="1">Diguanylate cyclase DosC</fullName>
    </recommendedName>
    <alternativeName>
        <fullName evidence="2">Direct oxygen-sensing cyclase</fullName>
    </alternativeName>
</protein>
<dbReference type="InterPro" id="IPR012292">
    <property type="entry name" value="Globin/Proto"/>
</dbReference>
<feature type="domain" description="GGDEF" evidence="5">
    <location>
        <begin position="328"/>
        <end position="462"/>
    </location>
</feature>
<accession>A0A1J5RF55</accession>
<dbReference type="SMART" id="SM00267">
    <property type="entry name" value="GGDEF"/>
    <property type="match status" value="1"/>
</dbReference>
<dbReference type="InterPro" id="IPR003018">
    <property type="entry name" value="GAF"/>
</dbReference>
<evidence type="ECO:0000256" key="3">
    <source>
        <dbReference type="SAM" id="Phobius"/>
    </source>
</evidence>
<dbReference type="SUPFAM" id="SSF55073">
    <property type="entry name" value="Nucleotide cyclase"/>
    <property type="match status" value="1"/>
</dbReference>
<dbReference type="NCBIfam" id="TIGR00254">
    <property type="entry name" value="GGDEF"/>
    <property type="match status" value="1"/>
</dbReference>
<dbReference type="PROSITE" id="PS50883">
    <property type="entry name" value="EAL"/>
    <property type="match status" value="1"/>
</dbReference>
<dbReference type="Gene3D" id="3.30.450.40">
    <property type="match status" value="1"/>
</dbReference>
<dbReference type="InterPro" id="IPR001633">
    <property type="entry name" value="EAL_dom"/>
</dbReference>
<dbReference type="InterPro" id="IPR035919">
    <property type="entry name" value="EAL_sf"/>
</dbReference>
<keyword evidence="3" id="KW-0472">Membrane</keyword>
<name>A0A1J5RF55_9ZZZZ</name>
<dbReference type="Pfam" id="PF00563">
    <property type="entry name" value="EAL"/>
    <property type="match status" value="1"/>
</dbReference>
<evidence type="ECO:0000259" key="4">
    <source>
        <dbReference type="PROSITE" id="PS50883"/>
    </source>
</evidence>
<sequence length="1108" mass="124057">MSRLNTPSRITALLALPVVIMLLWAIWNEFWQFQIAKHDVQARAQSEGLQYANRIANRLDLQFSALQFIGTALLQSDRASSQPSAKTIQILRLYLALHPGLYAFNIQSPDGNRIVWSTHRQTARPINPARVFTPLARNSQFLLGQSQYAQRVQSRVIPMRYRVADRSGRAQFFVGTPYRVDRLLEYFDSAPWRFQVIDTRDHRVVGIWQRSQAGRTTTLSNPAATEAEFGPDIAVPGYPFAIKAGWPPALVTQAWLKGAWPRWLLEVLAVTLLALAAWWMRRLLRQQQADRSRLRVAAYSDPLTGLPNRLALQQRLPLAQAQARRNGTLLAVGFMDLDDFKPINDTWGHAAGDALLQSVAERLRSCMRGTDLVARLGGDEFVLVFEGLTRSDDLTAALQRIHAAVEQPFTLPGGHRAQVGISLGLTLYPDDDSDADLLLRHADAALYASKLHKADRPRWWRLWGQDSQDSDDTRMERNPLRIDPYGPTAGGLLESAQEHFAAAADSFVGRFYAAVAQETESAAILSRLTPAEFSHLKARQAEHLRSLLSADLTEDGQRQRAARVGEIHALVGMRSAAVVKSFGMYLQRLSQIVGSLHARVSDRQDLVHILIGRLQVELEAQVESIQQTHDQFPQWIFRLEQRFPEWGHWIDFVREMLDEVIKLPGICAAVFYEPDAQGDFVYELNSGRFGDYMRSIERHGVPSPVLNRHSAYDQSPHLRAWRSERIETNPSYSSDLRMAPWKEAAHAVGIRSSVAIPIKDGRDHMMGVIGLYGLYPGQFESAAMQAFSDSLAQVCHRFLQRSQSSRLSLPLPAQERSHWRERLFGGGLEMFMQPVVNLHTGKPFKVEALARLHLEDGKLITPGQFLPTFGSGELSHLFVLGLDQALSQVTRWDAQGLSLEMSINLPPEVLLDAGCPRWIDDALQKYRIAPKRLHLEILESAEFDDDKRRDAAVQMLTDLGVRLVMDDLGSGYSSLLRLRTLPFHAFKIDQGLVREAHKDPRRIIGFIGALVRLGKGLGLMVAVEGLETPDLIEAAAVLGADGGQGYALAKPMPASDLPDWVRHFRLSIDHSSPQTLLGTVAADWLREQTVLLPQSRSEAGAVVTARVN</sequence>
<evidence type="ECO:0000259" key="5">
    <source>
        <dbReference type="PROSITE" id="PS50887"/>
    </source>
</evidence>
<dbReference type="CDD" id="cd01949">
    <property type="entry name" value="GGDEF"/>
    <property type="match status" value="1"/>
</dbReference>
<evidence type="ECO:0000256" key="1">
    <source>
        <dbReference type="ARBA" id="ARBA00015125"/>
    </source>
</evidence>
<dbReference type="SMART" id="SM00052">
    <property type="entry name" value="EAL"/>
    <property type="match status" value="1"/>
</dbReference>
<dbReference type="GO" id="GO:0071111">
    <property type="term" value="F:cyclic-guanylate-specific phosphodiesterase activity"/>
    <property type="evidence" value="ECO:0007669"/>
    <property type="project" value="InterPro"/>
</dbReference>
<comment type="caution">
    <text evidence="6">The sequence shown here is derived from an EMBL/GenBank/DDBJ whole genome shotgun (WGS) entry which is preliminary data.</text>
</comment>
<evidence type="ECO:0000256" key="2">
    <source>
        <dbReference type="ARBA" id="ARBA00029839"/>
    </source>
</evidence>
<dbReference type="Pfam" id="PF13185">
    <property type="entry name" value="GAF_2"/>
    <property type="match status" value="1"/>
</dbReference>
<dbReference type="SUPFAM" id="SSF46458">
    <property type="entry name" value="Globin-like"/>
    <property type="match status" value="1"/>
</dbReference>